<evidence type="ECO:0000259" key="3">
    <source>
        <dbReference type="PROSITE" id="PS50893"/>
    </source>
</evidence>
<dbReference type="SMART" id="SM00382">
    <property type="entry name" value="AAA"/>
    <property type="match status" value="2"/>
</dbReference>
<keyword evidence="1" id="KW-0547">Nucleotide-binding</keyword>
<gene>
    <name evidence="4" type="ordered locus">Tcr_1134</name>
</gene>
<dbReference type="eggNOG" id="COG1131">
    <property type="taxonomic scope" value="Bacteria"/>
</dbReference>
<dbReference type="GO" id="GO:0005524">
    <property type="term" value="F:ATP binding"/>
    <property type="evidence" value="ECO:0007669"/>
    <property type="project" value="UniProtKB-KW"/>
</dbReference>
<dbReference type="InterPro" id="IPR017871">
    <property type="entry name" value="ABC_transporter-like_CS"/>
</dbReference>
<dbReference type="InterPro" id="IPR003439">
    <property type="entry name" value="ABC_transporter-like_ATP-bd"/>
</dbReference>
<keyword evidence="2 4" id="KW-0067">ATP-binding</keyword>
<reference evidence="4" key="1">
    <citation type="submission" date="2006-07" db="EMBL/GenBank/DDBJ databases">
        <title>Complete sequence of Thiomicrospira crunogena XCL-2.</title>
        <authorList>
            <consortium name="US DOE Joint Genome Institute"/>
            <person name="Copeland A."/>
            <person name="Lucas S."/>
            <person name="Lapidus A."/>
            <person name="Barry K."/>
            <person name="Detter J.C."/>
            <person name="Glavina del Rio T."/>
            <person name="Hammon N."/>
            <person name="Israni S."/>
            <person name="Dalin E."/>
            <person name="Tice H."/>
            <person name="Pitluck S."/>
            <person name="Chain P."/>
            <person name="Malfatti S."/>
            <person name="Shin M."/>
            <person name="Vergez L."/>
            <person name="Schmutz J."/>
            <person name="Larimer F."/>
            <person name="Land M."/>
            <person name="Hauser L."/>
            <person name="Kyrpides N."/>
            <person name="Lykidis A."/>
            <person name="Scott K.M."/>
            <person name="Sievert S."/>
            <person name="Kerfeld C."/>
            <person name="Freyermuth S."/>
            <person name="Dobrinski K."/>
            <person name="Boller A."/>
            <person name="Fitzpatrick K."/>
            <person name="Thoma P."/>
            <person name="Moore J."/>
            <person name="Richardson P."/>
        </authorList>
    </citation>
    <scope>NUCLEOTIDE SEQUENCE</scope>
    <source>
        <strain evidence="4">XCL-2</strain>
    </source>
</reference>
<organism evidence="4">
    <name type="scientific">Hydrogenovibrio crunogenus (strain DSM 25203 / XCL-2)</name>
    <name type="common">Thiomicrospira crunogena</name>
    <dbReference type="NCBI Taxonomy" id="317025"/>
    <lineage>
        <taxon>Bacteria</taxon>
        <taxon>Pseudomonadati</taxon>
        <taxon>Pseudomonadota</taxon>
        <taxon>Gammaproteobacteria</taxon>
        <taxon>Thiotrichales</taxon>
        <taxon>Piscirickettsiaceae</taxon>
        <taxon>Hydrogenovibrio</taxon>
    </lineage>
</organism>
<accession>Q31GJ4</accession>
<dbReference type="STRING" id="317025.Tcr_1134"/>
<dbReference type="Pfam" id="PF00005">
    <property type="entry name" value="ABC_tran"/>
    <property type="match status" value="2"/>
</dbReference>
<protein>
    <submittedName>
        <fullName evidence="4">ATP-binding cassette (ABC) superfamily transporter, ATPase component</fullName>
    </submittedName>
</protein>
<dbReference type="PANTHER" id="PTHR43038">
    <property type="entry name" value="ATP-BINDING CASSETTE, SUB-FAMILY H, MEMBER 1"/>
    <property type="match status" value="1"/>
</dbReference>
<evidence type="ECO:0000256" key="2">
    <source>
        <dbReference type="ARBA" id="ARBA00022840"/>
    </source>
</evidence>
<dbReference type="Gene3D" id="3.40.50.300">
    <property type="entry name" value="P-loop containing nucleotide triphosphate hydrolases"/>
    <property type="match status" value="2"/>
</dbReference>
<evidence type="ECO:0000313" key="4">
    <source>
        <dbReference type="EMBL" id="ABB41729.1"/>
    </source>
</evidence>
<dbReference type="InterPro" id="IPR003593">
    <property type="entry name" value="AAA+_ATPase"/>
</dbReference>
<dbReference type="InterPro" id="IPR027417">
    <property type="entry name" value="P-loop_NTPase"/>
</dbReference>
<dbReference type="EMBL" id="CP000109">
    <property type="protein sequence ID" value="ABB41729.1"/>
    <property type="molecule type" value="Genomic_DNA"/>
</dbReference>
<dbReference type="HOGENOM" id="CLU_000604_83_0_6"/>
<dbReference type="PANTHER" id="PTHR43038:SF3">
    <property type="entry name" value="ABC TRANSPORTER G FAMILY MEMBER 20 ISOFORM X1"/>
    <property type="match status" value="1"/>
</dbReference>
<feature type="domain" description="ABC transporter" evidence="3">
    <location>
        <begin position="5"/>
        <end position="239"/>
    </location>
</feature>
<dbReference type="CDD" id="cd03230">
    <property type="entry name" value="ABC_DR_subfamily_A"/>
    <property type="match status" value="1"/>
</dbReference>
<dbReference type="OrthoDB" id="9805029at2"/>
<dbReference type="GO" id="GO:0016887">
    <property type="term" value="F:ATP hydrolysis activity"/>
    <property type="evidence" value="ECO:0007669"/>
    <property type="project" value="InterPro"/>
</dbReference>
<dbReference type="PROSITE" id="PS50893">
    <property type="entry name" value="ABC_TRANSPORTER_2"/>
    <property type="match status" value="2"/>
</dbReference>
<dbReference type="SUPFAM" id="SSF52540">
    <property type="entry name" value="P-loop containing nucleoside triphosphate hydrolases"/>
    <property type="match status" value="2"/>
</dbReference>
<dbReference type="PROSITE" id="PS00211">
    <property type="entry name" value="ABC_TRANSPORTER_1"/>
    <property type="match status" value="1"/>
</dbReference>
<proteinExistence type="predicted"/>
<dbReference type="AlphaFoldDB" id="Q31GJ4"/>
<evidence type="ECO:0000256" key="1">
    <source>
        <dbReference type="ARBA" id="ARBA00022741"/>
    </source>
</evidence>
<feature type="domain" description="ABC transporter" evidence="3">
    <location>
        <begin position="340"/>
        <end position="570"/>
    </location>
</feature>
<name>Q31GJ4_HYDCU</name>
<sequence>MRFAIQANRVSKHYRKKVAFEDISIEIQAGEIYGLIGPDGAGKSSLMQAIAGVLTYDSGDLRVFDSPVDFEKSAEKIKHRIGFMPQGLGLNLYPDLSIEENIDFFANLRGVSSDVLQQRKEMLLSVAKLTSFKARPMKNLSGGMKQKLGLVCTLIHQPELIILDEPTTGVDPISRRDFWEMLNRLVMEEGMTALVSTAYMDEASRFNRLSVMHQGKVLEQGSADEIVAKSPGWVIEIETTQPSDVLALLKTKFETVEQLGQMVRVVVFGQDKDTIELILKEQLGSEKDGWYFLPIGLEEFFIHHLKNHSTSAAKQLQNPSDIISQSDSEKNKTNTDEPLIQADKLVRRFGDFTAADQVSFEVRPGEIFGLLGANGAGKSTVIKMLTGILPPTDGAGFVANQNMAHSGMAIKESIGYMSQAFSLYLDLTVLENIKLFGRIYGLSGKKLQERIDWVIDVGHLQSVQNEPAGSLPMGKRQRLALGCALIHQPKVLFLDEPTSGVDPIGRSEFWRILVNLASEWGVAILITTHYMLEAEHCHRLALMQAGRIVAYDTPVKLKQTLKQRKGQVLSVKVSHPYRALSCLQRSGYDHLSLFGNRLQLFSKTISKTKSDVINVLKNNQIEIKDTMILQPSLEDVFVDRIETALAKHELR</sequence>
<dbReference type="KEGG" id="tcx:Tcr_1134"/>